<keyword evidence="2" id="KW-0812">Transmembrane</keyword>
<sequence length="582" mass="65285">MTESASLHQPAASRPLVTRLMGMETEYATLVANRPELMTDDLPRFSEIYSRICAAIGRNQPTVPGVFDQHQLFLASGGAVTCETHPTFHALPGGLVEIATPEVTSPDELLACQRSIDALVADAAETVNEFDVRLLKNSSDALGHVYGCQENYEAVVATGVWLLVYRSCILLLWMMQLVSVVVSLPVLAAAYGAMMWIRFRRRRSHCGGDETPDSPPSSDEQNAGQSPAELFDTLPPWAQSVLTGLLRFIHCPTVIVLRMVARHVAFRKQRKYLTALLVSRTALCGSGDLDEEGRYRLSAKAMAIDVVADMGRYRGERPIFVYGHWLGHFCERSFLSLGATKAMFARRQRLQIGLSDSNLSELAEYVKLGSVSLVLDMIESGATKEFVTLSRSVAALHEITSDWNLVRRVMTSRGRLSALEIQRRYLKAAKRFVDQTPWLERGEAELVVQRWSDLINVVSAFRRDSRNVTPALGRVDWLSKRWMIDQLGEHAEWLEKRKTDLRYHELSPDGYFQRLAAANPSLALIAPERIRRRRRWPPADSPAARRGWLIREFAGSGNSITADWGYAMVRAGGETKRVDFKH</sequence>
<dbReference type="GO" id="GO:0005524">
    <property type="term" value="F:ATP binding"/>
    <property type="evidence" value="ECO:0007669"/>
    <property type="project" value="TreeGrafter"/>
</dbReference>
<keyword evidence="3" id="KW-0378">Hydrolase</keyword>
<proteinExistence type="predicted"/>
<keyword evidence="4" id="KW-1185">Reference proteome</keyword>
<dbReference type="GO" id="GO:0019941">
    <property type="term" value="P:modification-dependent protein catabolic process"/>
    <property type="evidence" value="ECO:0007669"/>
    <property type="project" value="InterPro"/>
</dbReference>
<dbReference type="EC" id="3.4.-.-" evidence="3"/>
<dbReference type="PANTHER" id="PTHR42307">
    <property type="entry name" value="PUP DEAMIDASE/DEPUPYLASE"/>
    <property type="match status" value="1"/>
</dbReference>
<organism evidence="3 4">
    <name type="scientific">Stieleria maiorica</name>
    <dbReference type="NCBI Taxonomy" id="2795974"/>
    <lineage>
        <taxon>Bacteria</taxon>
        <taxon>Pseudomonadati</taxon>
        <taxon>Planctomycetota</taxon>
        <taxon>Planctomycetia</taxon>
        <taxon>Pirellulales</taxon>
        <taxon>Pirellulaceae</taxon>
        <taxon>Stieleria</taxon>
    </lineage>
</organism>
<dbReference type="Pfam" id="PF03136">
    <property type="entry name" value="Pup_ligase"/>
    <property type="match status" value="1"/>
</dbReference>
<dbReference type="GO" id="GO:0070490">
    <property type="term" value="P:protein pupylation"/>
    <property type="evidence" value="ECO:0007669"/>
    <property type="project" value="TreeGrafter"/>
</dbReference>
<keyword evidence="2" id="KW-0472">Membrane</keyword>
<evidence type="ECO:0000256" key="2">
    <source>
        <dbReference type="SAM" id="Phobius"/>
    </source>
</evidence>
<reference evidence="3 4" key="1">
    <citation type="submission" date="2019-02" db="EMBL/GenBank/DDBJ databases">
        <title>Planctomycetal bacteria perform biofilm scaping via a novel small molecule.</title>
        <authorList>
            <person name="Jeske O."/>
            <person name="Boedeker C."/>
            <person name="Wiegand S."/>
            <person name="Breitling P."/>
            <person name="Kallscheuer N."/>
            <person name="Jogler M."/>
            <person name="Rohde M."/>
            <person name="Petersen J."/>
            <person name="Medema M.H."/>
            <person name="Surup F."/>
            <person name="Jogler C."/>
        </authorList>
    </citation>
    <scope>NUCLEOTIDE SEQUENCE [LARGE SCALE GENOMIC DNA]</scope>
    <source>
        <strain evidence="3 4">Mal15</strain>
    </source>
</reference>
<name>A0A5B9MDK7_9BACT</name>
<keyword evidence="2" id="KW-1133">Transmembrane helix</keyword>
<dbReference type="Proteomes" id="UP000321353">
    <property type="component" value="Chromosome"/>
</dbReference>
<dbReference type="PANTHER" id="PTHR42307:SF2">
    <property type="entry name" value="PUP DEAMIDASE_DEPUPYLASE"/>
    <property type="match status" value="1"/>
</dbReference>
<evidence type="ECO:0000313" key="3">
    <source>
        <dbReference type="EMBL" id="QEF98589.1"/>
    </source>
</evidence>
<evidence type="ECO:0000256" key="1">
    <source>
        <dbReference type="SAM" id="MobiDB-lite"/>
    </source>
</evidence>
<evidence type="ECO:0000313" key="4">
    <source>
        <dbReference type="Proteomes" id="UP000321353"/>
    </source>
</evidence>
<feature type="compositionally biased region" description="Polar residues" evidence="1">
    <location>
        <begin position="216"/>
        <end position="225"/>
    </location>
</feature>
<feature type="transmembrane region" description="Helical" evidence="2">
    <location>
        <begin position="170"/>
        <end position="194"/>
    </location>
</feature>
<feature type="region of interest" description="Disordered" evidence="1">
    <location>
        <begin position="206"/>
        <end position="226"/>
    </location>
</feature>
<dbReference type="InterPro" id="IPR004347">
    <property type="entry name" value="Pup_ligase/deamidase"/>
</dbReference>
<accession>A0A5B9MDK7</accession>
<dbReference type="AlphaFoldDB" id="A0A5B9MDK7"/>
<gene>
    <name evidence="3" type="primary">dop</name>
    <name evidence="3" type="ORF">Mal15_26420</name>
</gene>
<dbReference type="GO" id="GO:0016787">
    <property type="term" value="F:hydrolase activity"/>
    <property type="evidence" value="ECO:0007669"/>
    <property type="project" value="UniProtKB-KW"/>
</dbReference>
<dbReference type="KEGG" id="smam:Mal15_26420"/>
<protein>
    <submittedName>
        <fullName evidence="3">Pup deamidase/depupylase</fullName>
        <ecNumber evidence="3">3.4.-.-</ecNumber>
    </submittedName>
</protein>
<dbReference type="RefSeq" id="WP_167546761.1">
    <property type="nucleotide sequence ID" value="NZ_CP036264.1"/>
</dbReference>
<dbReference type="GO" id="GO:0010498">
    <property type="term" value="P:proteasomal protein catabolic process"/>
    <property type="evidence" value="ECO:0007669"/>
    <property type="project" value="InterPro"/>
</dbReference>
<dbReference type="EMBL" id="CP036264">
    <property type="protein sequence ID" value="QEF98589.1"/>
    <property type="molecule type" value="Genomic_DNA"/>
</dbReference>